<dbReference type="InterPro" id="IPR050951">
    <property type="entry name" value="Retrovirus_Pol_polyprotein"/>
</dbReference>
<evidence type="ECO:0000256" key="1">
    <source>
        <dbReference type="ARBA" id="ARBA00039658"/>
    </source>
</evidence>
<reference evidence="3" key="2">
    <citation type="submission" date="2025-09" db="UniProtKB">
        <authorList>
            <consortium name="Ensembl"/>
        </authorList>
    </citation>
    <scope>IDENTIFICATION</scope>
</reference>
<dbReference type="InterPro" id="IPR036397">
    <property type="entry name" value="RNaseH_sf"/>
</dbReference>
<proteinExistence type="predicted"/>
<feature type="domain" description="Integrase catalytic" evidence="2">
    <location>
        <begin position="112"/>
        <end position="278"/>
    </location>
</feature>
<dbReference type="FunFam" id="1.10.340.70:FF:000001">
    <property type="entry name" value="Retrovirus-related Pol polyprotein from transposon gypsy-like Protein"/>
    <property type="match status" value="1"/>
</dbReference>
<dbReference type="Ensembl" id="ENSMALT00000032995.1">
    <property type="protein sequence ID" value="ENSMALP00000032436.1"/>
    <property type="gene ID" value="ENSMALG00000022336.1"/>
</dbReference>
<reference evidence="3" key="1">
    <citation type="submission" date="2025-08" db="UniProtKB">
        <authorList>
            <consortium name="Ensembl"/>
        </authorList>
    </citation>
    <scope>IDENTIFICATION</scope>
</reference>
<dbReference type="InterPro" id="IPR012337">
    <property type="entry name" value="RNaseH-like_sf"/>
</dbReference>
<dbReference type="SUPFAM" id="SSF53098">
    <property type="entry name" value="Ribonuclease H-like"/>
    <property type="match status" value="1"/>
</dbReference>
<dbReference type="InterPro" id="IPR041588">
    <property type="entry name" value="Integrase_H2C2"/>
</dbReference>
<keyword evidence="4" id="KW-1185">Reference proteome</keyword>
<dbReference type="Proteomes" id="UP000261600">
    <property type="component" value="Unplaced"/>
</dbReference>
<dbReference type="STRING" id="43700.ENSMALP00000032436"/>
<evidence type="ECO:0000313" key="3">
    <source>
        <dbReference type="Ensembl" id="ENSMALP00000032436.1"/>
    </source>
</evidence>
<dbReference type="Pfam" id="PF00665">
    <property type="entry name" value="rve"/>
    <property type="match status" value="1"/>
</dbReference>
<dbReference type="Gene3D" id="1.10.340.70">
    <property type="match status" value="1"/>
</dbReference>
<sequence length="364" mass="42023">MFPDMEKKWEEVYNYLSSQAYPEGYKKSQRQTLRKFASKFKIRGYGELWSGSQRVVKTREEAKNVFAEFHSSPIGGHTGIIKTRNAISSRFYWYGMTVDIENWILECDKCQKVGKPLAVSAVWELVGIDLFGPLPKTADGFQYILTATDYFSKWVEAFPLKNKTGSEVAKQLCSIIYKHGCPKRILSDQGREFVNEVSINHTLCELLQIKRSVTAAYHPQTNGLDEKTNDNIKRALKKLVNDQQNDWDTFLDATLFSLRSKVHTTTKHSPFLLMYGREAVFPSEIPVDMPVRRHNVLNVKTENVLNIFRNFLKLRGCDEHRAAWQVQTLPHENQQDSSSCGVLTLKVFLKTYTGLFLFFIFDLY</sequence>
<evidence type="ECO:0000313" key="4">
    <source>
        <dbReference type="Proteomes" id="UP000261600"/>
    </source>
</evidence>
<accession>A0A3Q3KQJ3</accession>
<name>A0A3Q3KQJ3_MONAL</name>
<dbReference type="PANTHER" id="PTHR37984">
    <property type="entry name" value="PROTEIN CBG26694"/>
    <property type="match status" value="1"/>
</dbReference>
<dbReference type="PROSITE" id="PS50994">
    <property type="entry name" value="INTEGRASE"/>
    <property type="match status" value="1"/>
</dbReference>
<dbReference type="Pfam" id="PF17921">
    <property type="entry name" value="Integrase_H2C2"/>
    <property type="match status" value="1"/>
</dbReference>
<dbReference type="FunFam" id="3.30.420.10:FF:000032">
    <property type="entry name" value="Retrovirus-related Pol polyprotein from transposon 297-like Protein"/>
    <property type="match status" value="1"/>
</dbReference>
<dbReference type="Gene3D" id="3.30.420.10">
    <property type="entry name" value="Ribonuclease H-like superfamily/Ribonuclease H"/>
    <property type="match status" value="1"/>
</dbReference>
<dbReference type="GO" id="GO:0015074">
    <property type="term" value="P:DNA integration"/>
    <property type="evidence" value="ECO:0007669"/>
    <property type="project" value="InterPro"/>
</dbReference>
<dbReference type="AlphaFoldDB" id="A0A3Q3KQJ3"/>
<dbReference type="PANTHER" id="PTHR37984:SF5">
    <property type="entry name" value="PROTEIN NYNRIN-LIKE"/>
    <property type="match status" value="1"/>
</dbReference>
<organism evidence="3 4">
    <name type="scientific">Monopterus albus</name>
    <name type="common">Swamp eel</name>
    <dbReference type="NCBI Taxonomy" id="43700"/>
    <lineage>
        <taxon>Eukaryota</taxon>
        <taxon>Metazoa</taxon>
        <taxon>Chordata</taxon>
        <taxon>Craniata</taxon>
        <taxon>Vertebrata</taxon>
        <taxon>Euteleostomi</taxon>
        <taxon>Actinopterygii</taxon>
        <taxon>Neopterygii</taxon>
        <taxon>Teleostei</taxon>
        <taxon>Neoteleostei</taxon>
        <taxon>Acanthomorphata</taxon>
        <taxon>Anabantaria</taxon>
        <taxon>Synbranchiformes</taxon>
        <taxon>Synbranchidae</taxon>
        <taxon>Monopterus</taxon>
    </lineage>
</organism>
<dbReference type="GO" id="GO:0003676">
    <property type="term" value="F:nucleic acid binding"/>
    <property type="evidence" value="ECO:0007669"/>
    <property type="project" value="InterPro"/>
</dbReference>
<evidence type="ECO:0000259" key="2">
    <source>
        <dbReference type="PROSITE" id="PS50994"/>
    </source>
</evidence>
<dbReference type="InterPro" id="IPR001584">
    <property type="entry name" value="Integrase_cat-core"/>
</dbReference>
<protein>
    <recommendedName>
        <fullName evidence="1">Gypsy retrotransposon integrase-like protein 1</fullName>
    </recommendedName>
</protein>